<dbReference type="Proteomes" id="UP000314982">
    <property type="component" value="Unassembled WGS sequence"/>
</dbReference>
<evidence type="ECO:0000313" key="5">
    <source>
        <dbReference type="Proteomes" id="UP000314982"/>
    </source>
</evidence>
<dbReference type="GO" id="GO:0005886">
    <property type="term" value="C:plasma membrane"/>
    <property type="evidence" value="ECO:0007669"/>
    <property type="project" value="UniProtKB-SubCell"/>
</dbReference>
<dbReference type="PROSITE" id="PS50041">
    <property type="entry name" value="C_TYPE_LECTIN_2"/>
    <property type="match status" value="1"/>
</dbReference>
<comment type="subcellular location">
    <subcellularLocation>
        <location evidence="1">Cell membrane</location>
        <topology evidence="1">Single-pass type II membrane protein</topology>
    </subcellularLocation>
</comment>
<feature type="signal peptide" evidence="2">
    <location>
        <begin position="1"/>
        <end position="24"/>
    </location>
</feature>
<accession>A0A4W5PSE3</accession>
<evidence type="ECO:0000313" key="4">
    <source>
        <dbReference type="Ensembl" id="ENSHHUP00000063434.1"/>
    </source>
</evidence>
<dbReference type="InterPro" id="IPR050828">
    <property type="entry name" value="C-type_lectin/matrix_domain"/>
</dbReference>
<dbReference type="PANTHER" id="PTHR45710">
    <property type="entry name" value="C-TYPE LECTIN DOMAIN-CONTAINING PROTEIN 180"/>
    <property type="match status" value="1"/>
</dbReference>
<feature type="domain" description="C-type lectin" evidence="3">
    <location>
        <begin position="45"/>
        <end position="102"/>
    </location>
</feature>
<evidence type="ECO:0000259" key="3">
    <source>
        <dbReference type="PROSITE" id="PS50041"/>
    </source>
</evidence>
<dbReference type="InterPro" id="IPR016186">
    <property type="entry name" value="C-type_lectin-like/link_sf"/>
</dbReference>
<reference evidence="5" key="1">
    <citation type="submission" date="2018-06" db="EMBL/GenBank/DDBJ databases">
        <title>Genome assembly of Danube salmon.</title>
        <authorList>
            <person name="Macqueen D.J."/>
            <person name="Gundappa M.K."/>
        </authorList>
    </citation>
    <scope>NUCLEOTIDE SEQUENCE [LARGE SCALE GENOMIC DNA]</scope>
</reference>
<evidence type="ECO:0000256" key="2">
    <source>
        <dbReference type="SAM" id="SignalP"/>
    </source>
</evidence>
<dbReference type="GeneTree" id="ENSGT01150000286973"/>
<dbReference type="InterPro" id="IPR016187">
    <property type="entry name" value="CTDL_fold"/>
</dbReference>
<dbReference type="Ensembl" id="ENSHHUT00000065581.1">
    <property type="protein sequence ID" value="ENSHHUP00000063434.1"/>
    <property type="gene ID" value="ENSHHUG00000037439.1"/>
</dbReference>
<dbReference type="Gene3D" id="3.10.100.10">
    <property type="entry name" value="Mannose-Binding Protein A, subunit A"/>
    <property type="match status" value="1"/>
</dbReference>
<proteinExistence type="predicted"/>
<organism evidence="4 5">
    <name type="scientific">Hucho hucho</name>
    <name type="common">huchen</name>
    <dbReference type="NCBI Taxonomy" id="62062"/>
    <lineage>
        <taxon>Eukaryota</taxon>
        <taxon>Metazoa</taxon>
        <taxon>Chordata</taxon>
        <taxon>Craniata</taxon>
        <taxon>Vertebrata</taxon>
        <taxon>Euteleostomi</taxon>
        <taxon>Actinopterygii</taxon>
        <taxon>Neopterygii</taxon>
        <taxon>Teleostei</taxon>
        <taxon>Protacanthopterygii</taxon>
        <taxon>Salmoniformes</taxon>
        <taxon>Salmonidae</taxon>
        <taxon>Salmoninae</taxon>
        <taxon>Hucho</taxon>
    </lineage>
</organism>
<name>A0A4W5PSE3_9TELE</name>
<evidence type="ECO:0000256" key="1">
    <source>
        <dbReference type="ARBA" id="ARBA00004401"/>
    </source>
</evidence>
<dbReference type="SUPFAM" id="SSF56436">
    <property type="entry name" value="C-type lectin-like"/>
    <property type="match status" value="1"/>
</dbReference>
<dbReference type="SMART" id="SM00034">
    <property type="entry name" value="CLECT"/>
    <property type="match status" value="1"/>
</dbReference>
<dbReference type="PANTHER" id="PTHR45710:SF26">
    <property type="entry name" value="RH26557P"/>
    <property type="match status" value="1"/>
</dbReference>
<sequence length="165" mass="17966">MAMLTISLLLCAAVALSGTTGAKGAEEGVVAAENRNQCPTGWFQFGSRCFMFDETARTWPLAERHCVSLGANLASVHSSAEYQFLQAVVGCKTGGFSITWIGGFDAVQVEYTHRSVISLVYSLISQGSLVKSDLGLEDLIDVLNNKKRSLQYLLAYYYTNNMGFL</sequence>
<reference evidence="4" key="3">
    <citation type="submission" date="2025-09" db="UniProtKB">
        <authorList>
            <consortium name="Ensembl"/>
        </authorList>
    </citation>
    <scope>IDENTIFICATION</scope>
</reference>
<keyword evidence="2" id="KW-0732">Signal</keyword>
<dbReference type="InterPro" id="IPR001304">
    <property type="entry name" value="C-type_lectin-like"/>
</dbReference>
<keyword evidence="5" id="KW-1185">Reference proteome</keyword>
<protein>
    <recommendedName>
        <fullName evidence="3">C-type lectin domain-containing protein</fullName>
    </recommendedName>
</protein>
<dbReference type="AlphaFoldDB" id="A0A4W5PSE3"/>
<feature type="chain" id="PRO_5021229442" description="C-type lectin domain-containing protein" evidence="2">
    <location>
        <begin position="25"/>
        <end position="165"/>
    </location>
</feature>
<reference evidence="4" key="2">
    <citation type="submission" date="2025-08" db="UniProtKB">
        <authorList>
            <consortium name="Ensembl"/>
        </authorList>
    </citation>
    <scope>IDENTIFICATION</scope>
</reference>